<dbReference type="PANTHER" id="PTHR43745:SF2">
    <property type="entry name" value="NITROREDUCTASE MJ1384-RELATED"/>
    <property type="match status" value="1"/>
</dbReference>
<sequence length="286" mass="30521">MNDGLQELLPPQAMAGQFDIDDPVDILHEQTKFHRATMAGQVKHIVRYLRHPAFIARGAAGYNVFTSCPRIDLPEPTLDIGSLAGAMADRKSARGFAGALSLTELSSLLHHSLRVNRYSSSNAAPHVKLAFRAYPSPGGLYPTEFYLFLNQVEGVAPCIAHYDARGHCLRVLKPQTGNAFASAEVQSGESGMQAPVVIAMTSVPQRATAKYGSRGYRMALLEAGHASQNLCLAAQGLGLGSLVYGAYYDDELAALLDIDGVTETVVSVMLIGKETVQTEAAGSESA</sequence>
<dbReference type="InterPro" id="IPR000415">
    <property type="entry name" value="Nitroreductase-like"/>
</dbReference>
<dbReference type="NCBIfam" id="TIGR03605">
    <property type="entry name" value="antibiot_sagB"/>
    <property type="match status" value="1"/>
</dbReference>
<dbReference type="InterPro" id="IPR052544">
    <property type="entry name" value="Bacteriocin_Proc_Enz"/>
</dbReference>
<dbReference type="Gene3D" id="3.40.109.10">
    <property type="entry name" value="NADH Oxidase"/>
    <property type="match status" value="1"/>
</dbReference>
<dbReference type="Pfam" id="PF00881">
    <property type="entry name" value="Nitroreductase"/>
    <property type="match status" value="1"/>
</dbReference>
<reference evidence="3" key="1">
    <citation type="journal article" date="2019" name="Int. J. Syst. Evol. Microbiol.">
        <title>The Global Catalogue of Microorganisms (GCM) 10K type strain sequencing project: providing services to taxonomists for standard genome sequencing and annotation.</title>
        <authorList>
            <consortium name="The Broad Institute Genomics Platform"/>
            <consortium name="The Broad Institute Genome Sequencing Center for Infectious Disease"/>
            <person name="Wu L."/>
            <person name="Ma J."/>
        </authorList>
    </citation>
    <scope>NUCLEOTIDE SEQUENCE [LARGE SCALE GENOMIC DNA]</scope>
    <source>
        <strain evidence="3">JCM 17066</strain>
    </source>
</reference>
<accession>A0ABW0MEW9</accession>
<comment type="caution">
    <text evidence="2">The sequence shown here is derived from an EMBL/GenBank/DDBJ whole genome shotgun (WGS) entry which is preliminary data.</text>
</comment>
<dbReference type="Proteomes" id="UP001596045">
    <property type="component" value="Unassembled WGS sequence"/>
</dbReference>
<dbReference type="InterPro" id="IPR020051">
    <property type="entry name" value="SagB-type_dehydrogenase"/>
</dbReference>
<keyword evidence="3" id="KW-1185">Reference proteome</keyword>
<dbReference type="EMBL" id="JBHSMT010000028">
    <property type="protein sequence ID" value="MFC5475538.1"/>
    <property type="molecule type" value="Genomic_DNA"/>
</dbReference>
<dbReference type="RefSeq" id="WP_378998928.1">
    <property type="nucleotide sequence ID" value="NZ_JBHSMT010000028.1"/>
</dbReference>
<dbReference type="InterPro" id="IPR029479">
    <property type="entry name" value="Nitroreductase"/>
</dbReference>
<protein>
    <submittedName>
        <fullName evidence="2">SagB/ThcOx family dehydrogenase</fullName>
    </submittedName>
</protein>
<organism evidence="2 3">
    <name type="scientific">Paraherbaspirillum soli</name>
    <dbReference type="NCBI Taxonomy" id="631222"/>
    <lineage>
        <taxon>Bacteria</taxon>
        <taxon>Pseudomonadati</taxon>
        <taxon>Pseudomonadota</taxon>
        <taxon>Betaproteobacteria</taxon>
        <taxon>Burkholderiales</taxon>
        <taxon>Oxalobacteraceae</taxon>
        <taxon>Paraherbaspirillum</taxon>
    </lineage>
</organism>
<dbReference type="PANTHER" id="PTHR43745">
    <property type="entry name" value="NITROREDUCTASE MJ1384-RELATED"/>
    <property type="match status" value="1"/>
</dbReference>
<dbReference type="CDD" id="cd02142">
    <property type="entry name" value="McbC_SagB-like_oxidoreductase"/>
    <property type="match status" value="1"/>
</dbReference>
<evidence type="ECO:0000313" key="3">
    <source>
        <dbReference type="Proteomes" id="UP001596045"/>
    </source>
</evidence>
<feature type="domain" description="Nitroreductase" evidence="1">
    <location>
        <begin position="90"/>
        <end position="273"/>
    </location>
</feature>
<evidence type="ECO:0000313" key="2">
    <source>
        <dbReference type="EMBL" id="MFC5475538.1"/>
    </source>
</evidence>
<evidence type="ECO:0000259" key="1">
    <source>
        <dbReference type="Pfam" id="PF00881"/>
    </source>
</evidence>
<dbReference type="SUPFAM" id="SSF55469">
    <property type="entry name" value="FMN-dependent nitroreductase-like"/>
    <property type="match status" value="1"/>
</dbReference>
<gene>
    <name evidence="2" type="ORF">ACFPM8_16370</name>
</gene>
<proteinExistence type="predicted"/>
<name>A0ABW0MEW9_9BURK</name>